<proteinExistence type="predicted"/>
<protein>
    <submittedName>
        <fullName evidence="1">Uncharacterized protein</fullName>
    </submittedName>
</protein>
<organism evidence="1">
    <name type="scientific">viral metagenome</name>
    <dbReference type="NCBI Taxonomy" id="1070528"/>
    <lineage>
        <taxon>unclassified sequences</taxon>
        <taxon>metagenomes</taxon>
        <taxon>organismal metagenomes</taxon>
    </lineage>
</organism>
<name>A0A6C0AZH6_9ZZZZ</name>
<dbReference type="EMBL" id="MN739042">
    <property type="protein sequence ID" value="QHS85206.1"/>
    <property type="molecule type" value="Genomic_DNA"/>
</dbReference>
<dbReference type="AlphaFoldDB" id="A0A6C0AZH6"/>
<reference evidence="1" key="1">
    <citation type="journal article" date="2020" name="Nature">
        <title>Giant virus diversity and host interactions through global metagenomics.</title>
        <authorList>
            <person name="Schulz F."/>
            <person name="Roux S."/>
            <person name="Paez-Espino D."/>
            <person name="Jungbluth S."/>
            <person name="Walsh D.A."/>
            <person name="Denef V.J."/>
            <person name="McMahon K.D."/>
            <person name="Konstantinidis K.T."/>
            <person name="Eloe-Fadrosh E.A."/>
            <person name="Kyrpides N.C."/>
            <person name="Woyke T."/>
        </authorList>
    </citation>
    <scope>NUCLEOTIDE SEQUENCE</scope>
    <source>
        <strain evidence="1">GVMAG-M-3300009182-78</strain>
    </source>
</reference>
<evidence type="ECO:0000313" key="1">
    <source>
        <dbReference type="EMBL" id="QHS85206.1"/>
    </source>
</evidence>
<sequence length="100" mass="11667">MSYSLTNEDYISILHYYNLPIPKRQIDIKTESEKILAKKLCSCIKKIGQPEAKSIGICTRTVFNKKGLNRGTFKCKRKRRVIFTKKHKRSIHIGRKGDKK</sequence>
<accession>A0A6C0AZH6</accession>